<protein>
    <submittedName>
        <fullName evidence="1">Uncharacterized protein</fullName>
    </submittedName>
</protein>
<accession>A0A8S5R696</accession>
<organism evidence="1">
    <name type="scientific">Siphoviridae sp. ctpV36</name>
    <dbReference type="NCBI Taxonomy" id="2827279"/>
    <lineage>
        <taxon>Viruses</taxon>
        <taxon>Duplodnaviria</taxon>
        <taxon>Heunggongvirae</taxon>
        <taxon>Uroviricota</taxon>
        <taxon>Caudoviricetes</taxon>
    </lineage>
</organism>
<proteinExistence type="predicted"/>
<reference evidence="1" key="1">
    <citation type="journal article" date="2021" name="Proc. Natl. Acad. Sci. U.S.A.">
        <title>A Catalog of Tens of Thousands of Viruses from Human Metagenomes Reveals Hidden Associations with Chronic Diseases.</title>
        <authorList>
            <person name="Tisza M.J."/>
            <person name="Buck C.B."/>
        </authorList>
    </citation>
    <scope>NUCLEOTIDE SEQUENCE</scope>
    <source>
        <strain evidence="1">CtpV36</strain>
    </source>
</reference>
<name>A0A8S5R696_9CAUD</name>
<dbReference type="EMBL" id="BK015819">
    <property type="protein sequence ID" value="DAE26509.1"/>
    <property type="molecule type" value="Genomic_DNA"/>
</dbReference>
<evidence type="ECO:0000313" key="1">
    <source>
        <dbReference type="EMBL" id="DAE26509.1"/>
    </source>
</evidence>
<sequence>MTVNLYAHYGTLAHEATPVYAWGADATDSYDRVSVTIPARYKPYKTMSGELCVRIPYNNEEFSSELVDALNRFPDFCRDCAIQKIVE</sequence>